<gene>
    <name evidence="1" type="ORF">EYR41_011693</name>
</gene>
<organism evidence="1 2">
    <name type="scientific">Orbilia oligospora</name>
    <name type="common">Nematode-trapping fungus</name>
    <name type="synonym">Arthrobotrys oligospora</name>
    <dbReference type="NCBI Taxonomy" id="2813651"/>
    <lineage>
        <taxon>Eukaryota</taxon>
        <taxon>Fungi</taxon>
        <taxon>Dikarya</taxon>
        <taxon>Ascomycota</taxon>
        <taxon>Pezizomycotina</taxon>
        <taxon>Orbiliomycetes</taxon>
        <taxon>Orbiliales</taxon>
        <taxon>Orbiliaceae</taxon>
        <taxon>Orbilia</taxon>
    </lineage>
</organism>
<comment type="caution">
    <text evidence="1">The sequence shown here is derived from an EMBL/GenBank/DDBJ whole genome shotgun (WGS) entry which is preliminary data.</text>
</comment>
<protein>
    <submittedName>
        <fullName evidence="1">Uncharacterized protein</fullName>
    </submittedName>
</protein>
<evidence type="ECO:0000313" key="2">
    <source>
        <dbReference type="Proteomes" id="UP000297595"/>
    </source>
</evidence>
<dbReference type="AlphaFoldDB" id="A0A8H2DNE2"/>
<evidence type="ECO:0000313" key="1">
    <source>
        <dbReference type="EMBL" id="TGJ63802.1"/>
    </source>
</evidence>
<sequence>MVETVKLWDAKGELLASNEDLNGKASSANNHPITFQDTLILRVVIVPGEVGIWNIVIDKGASKNLTVPGQPLDWNAVSKDETYDSWVDFEPHQSFKRCENREQNSRFRDIIVGWEHKTLNTIHNKLNNLVALSTTVIMPTREVFTFAGLDTDVNGNLYSQVNYSNEGGVEIIKRQ</sequence>
<name>A0A8H2DNE2_ORBOL</name>
<dbReference type="Proteomes" id="UP000297595">
    <property type="component" value="Unassembled WGS sequence"/>
</dbReference>
<accession>A0A8H2DNE2</accession>
<reference evidence="1 2" key="1">
    <citation type="submission" date="2019-03" db="EMBL/GenBank/DDBJ databases">
        <title>Nematode-trapping fungi genome.</title>
        <authorList>
            <person name="Vidal-Diez De Ulzurrun G."/>
        </authorList>
    </citation>
    <scope>NUCLEOTIDE SEQUENCE [LARGE SCALE GENOMIC DNA]</scope>
    <source>
        <strain evidence="1 2">TWF154</strain>
    </source>
</reference>
<dbReference type="EMBL" id="SOZJ01000008">
    <property type="protein sequence ID" value="TGJ63802.1"/>
    <property type="molecule type" value="Genomic_DNA"/>
</dbReference>
<proteinExistence type="predicted"/>